<accession>A0A0F7L662</accession>
<proteinExistence type="predicted"/>
<name>A0A0F7L662_9VIRU</name>
<organism evidence="1">
    <name type="scientific">uncultured marine virus</name>
    <dbReference type="NCBI Taxonomy" id="186617"/>
    <lineage>
        <taxon>Viruses</taxon>
        <taxon>environmental samples</taxon>
    </lineage>
</organism>
<reference evidence="1" key="1">
    <citation type="journal article" date="2015" name="Front. Microbiol.">
        <title>Combining genomic sequencing methods to explore viral diversity and reveal potential virus-host interactions.</title>
        <authorList>
            <person name="Chow C.E."/>
            <person name="Winget D.M."/>
            <person name="White R.A.III."/>
            <person name="Hallam S.J."/>
            <person name="Suttle C.A."/>
        </authorList>
    </citation>
    <scope>NUCLEOTIDE SEQUENCE</scope>
    <source>
        <strain evidence="1">H4084972</strain>
    </source>
</reference>
<dbReference type="EMBL" id="KR029592">
    <property type="protein sequence ID" value="AKH47375.1"/>
    <property type="molecule type" value="Genomic_DNA"/>
</dbReference>
<evidence type="ECO:0000313" key="1">
    <source>
        <dbReference type="EMBL" id="AKH47375.1"/>
    </source>
</evidence>
<protein>
    <submittedName>
        <fullName evidence="1">Uncharacterized protein</fullName>
    </submittedName>
</protein>
<sequence>MSHFIKKCGYCNTVIAQCRCPSRTKELTYGDCGQCGGNAGVECTQEQFVKAVFEALYEQKAAKWPGRFTHKMKTDFIDLMDKKIKAKTEKGKHD</sequence>
<reference evidence="1" key="2">
    <citation type="submission" date="2015-03" db="EMBL/GenBank/DDBJ databases">
        <authorList>
            <person name="Chow C.-E.T."/>
            <person name="Winget D.M."/>
            <person name="White R.A.III."/>
            <person name="Hallam S.J."/>
            <person name="Suttle C.A."/>
        </authorList>
    </citation>
    <scope>NUCLEOTIDE SEQUENCE</scope>
    <source>
        <strain evidence="1">H4084972</strain>
    </source>
</reference>